<keyword evidence="4" id="KW-0732">Signal</keyword>
<comment type="similarity">
    <text evidence="2">Belongs to the bacterial PQQ dehydrogenase family.</text>
</comment>
<gene>
    <name evidence="6" type="ORF">HRJ53_18045</name>
</gene>
<reference evidence="6" key="1">
    <citation type="submission" date="2020-06" db="EMBL/GenBank/DDBJ databases">
        <title>Legume-microbial interactions unlock mineral nutrients during tropical forest succession.</title>
        <authorList>
            <person name="Epihov D.Z."/>
        </authorList>
    </citation>
    <scope>NUCLEOTIDE SEQUENCE [LARGE SCALE GENOMIC DNA]</scope>
    <source>
        <strain evidence="6">Pan2503</strain>
    </source>
</reference>
<dbReference type="SMART" id="SM00564">
    <property type="entry name" value="PQQ"/>
    <property type="match status" value="4"/>
</dbReference>
<keyword evidence="7" id="KW-1185">Reference proteome</keyword>
<dbReference type="GO" id="GO:0016491">
    <property type="term" value="F:oxidoreductase activity"/>
    <property type="evidence" value="ECO:0007669"/>
    <property type="project" value="UniProtKB-KW"/>
</dbReference>
<evidence type="ECO:0000256" key="1">
    <source>
        <dbReference type="ARBA" id="ARBA00001931"/>
    </source>
</evidence>
<feature type="non-terminal residue" evidence="6">
    <location>
        <position position="305"/>
    </location>
</feature>
<organism evidence="6 7">
    <name type="scientific">Candidatus Acidiferrum panamense</name>
    <dbReference type="NCBI Taxonomy" id="2741543"/>
    <lineage>
        <taxon>Bacteria</taxon>
        <taxon>Pseudomonadati</taxon>
        <taxon>Acidobacteriota</taxon>
        <taxon>Terriglobia</taxon>
        <taxon>Candidatus Acidiferrales</taxon>
        <taxon>Candidatus Acidiferrum</taxon>
    </lineage>
</organism>
<proteinExistence type="inferred from homology"/>
<name>A0A7V8NSY0_9BACT</name>
<dbReference type="InterPro" id="IPR002372">
    <property type="entry name" value="PQQ_rpt_dom"/>
</dbReference>
<dbReference type="SUPFAM" id="SSF50998">
    <property type="entry name" value="Quinoprotein alcohol dehydrogenase-like"/>
    <property type="match status" value="1"/>
</dbReference>
<evidence type="ECO:0000256" key="4">
    <source>
        <dbReference type="SAM" id="SignalP"/>
    </source>
</evidence>
<evidence type="ECO:0000313" key="6">
    <source>
        <dbReference type="EMBL" id="MBA0086887.1"/>
    </source>
</evidence>
<dbReference type="InterPro" id="IPR011047">
    <property type="entry name" value="Quinoprotein_ADH-like_sf"/>
</dbReference>
<protein>
    <submittedName>
        <fullName evidence="6">PQQ-binding-like beta-propeller repeat protein</fullName>
    </submittedName>
</protein>
<evidence type="ECO:0000259" key="5">
    <source>
        <dbReference type="Pfam" id="PF01011"/>
    </source>
</evidence>
<evidence type="ECO:0000313" key="7">
    <source>
        <dbReference type="Proteomes" id="UP000567293"/>
    </source>
</evidence>
<comment type="cofactor">
    <cofactor evidence="1">
        <name>pyrroloquinoline quinone</name>
        <dbReference type="ChEBI" id="CHEBI:58442"/>
    </cofactor>
</comment>
<comment type="caution">
    <text evidence="6">The sequence shown here is derived from an EMBL/GenBank/DDBJ whole genome shotgun (WGS) entry which is preliminary data.</text>
</comment>
<dbReference type="Pfam" id="PF01011">
    <property type="entry name" value="PQQ"/>
    <property type="match status" value="1"/>
</dbReference>
<dbReference type="Gene3D" id="2.140.10.10">
    <property type="entry name" value="Quinoprotein alcohol dehydrogenase-like superfamily"/>
    <property type="match status" value="1"/>
</dbReference>
<feature type="signal peptide" evidence="4">
    <location>
        <begin position="1"/>
        <end position="21"/>
    </location>
</feature>
<feature type="chain" id="PRO_5031361586" evidence="4">
    <location>
        <begin position="22"/>
        <end position="305"/>
    </location>
</feature>
<dbReference type="EMBL" id="JACDQQ010001726">
    <property type="protein sequence ID" value="MBA0086887.1"/>
    <property type="molecule type" value="Genomic_DNA"/>
</dbReference>
<dbReference type="PANTHER" id="PTHR32303">
    <property type="entry name" value="QUINOPROTEIN ALCOHOL DEHYDROGENASE (CYTOCHROME C)"/>
    <property type="match status" value="1"/>
</dbReference>
<sequence>MNQVFALSVLMASIGCVSVVAQQGATSRPVTSQMLLDGLKDPTRWLMFGGDYTSRRNSPLTQLTPLNVSQLTPKWLFQTPAAAPGRGLESTPVVLDGILYVTGNYNHAWALDARTGRPIWHYQRTLPDRLRVCCGMVNRGPAIQGDKLYMGTLDAHLVALDRKTGSVLWDATVEEPKNGYSITLAPLVVKNKVIVGISGGDFATRGFIDAYDVEGGNRVWRFYTVPGAGEPGSETWPGVEPMLRGGGAVWATGAYDPTLNLVYYGTGNPNPDYYGDDRKGDNLYTCSLLAIDADSGKLKWHYQFT</sequence>
<dbReference type="AlphaFoldDB" id="A0A7V8NSY0"/>
<evidence type="ECO:0000256" key="2">
    <source>
        <dbReference type="ARBA" id="ARBA00008156"/>
    </source>
</evidence>
<feature type="domain" description="Pyrrolo-quinoline quinone repeat" evidence="5">
    <location>
        <begin position="45"/>
        <end position="304"/>
    </location>
</feature>
<evidence type="ECO:0000256" key="3">
    <source>
        <dbReference type="ARBA" id="ARBA00023002"/>
    </source>
</evidence>
<accession>A0A7V8NSY0</accession>
<dbReference type="Proteomes" id="UP000567293">
    <property type="component" value="Unassembled WGS sequence"/>
</dbReference>
<keyword evidence="3" id="KW-0560">Oxidoreductase</keyword>
<dbReference type="InterPro" id="IPR018391">
    <property type="entry name" value="PQQ_b-propeller_rpt"/>
</dbReference>